<proteinExistence type="evidence at transcript level"/>
<dbReference type="AlphaFoldDB" id="A9PHZ4"/>
<organism evidence="1">
    <name type="scientific">Populus trichocarpa</name>
    <name type="common">Western balsam poplar</name>
    <name type="synonym">Populus balsamifera subsp. trichocarpa</name>
    <dbReference type="NCBI Taxonomy" id="3694"/>
    <lineage>
        <taxon>Eukaryota</taxon>
        <taxon>Viridiplantae</taxon>
        <taxon>Streptophyta</taxon>
        <taxon>Embryophyta</taxon>
        <taxon>Tracheophyta</taxon>
        <taxon>Spermatophyta</taxon>
        <taxon>Magnoliopsida</taxon>
        <taxon>eudicotyledons</taxon>
        <taxon>Gunneridae</taxon>
        <taxon>Pentapetalae</taxon>
        <taxon>rosids</taxon>
        <taxon>fabids</taxon>
        <taxon>Malpighiales</taxon>
        <taxon>Salicaceae</taxon>
        <taxon>Saliceae</taxon>
        <taxon>Populus</taxon>
    </lineage>
</organism>
<dbReference type="EMBL" id="EF148002">
    <property type="protein sequence ID" value="ABK95997.1"/>
    <property type="molecule type" value="mRNA"/>
</dbReference>
<protein>
    <submittedName>
        <fullName evidence="1">Uncharacterized protein</fullName>
    </submittedName>
</protein>
<reference evidence="1" key="1">
    <citation type="journal article" date="2008" name="BMC Genomics">
        <title>Analysis of 4,664 high-quality sequence-finished poplar full-length cDNA clones and their utility for the discovery of genes responding to insect feeding.</title>
        <authorList>
            <person name="Ralph S.G."/>
            <person name="Chun H.J."/>
            <person name="Cooper D."/>
            <person name="Kirkpatrick R."/>
            <person name="Kolosova N."/>
            <person name="Gunter L."/>
            <person name="Tuskan G.A."/>
            <person name="Douglas C.J."/>
            <person name="Holt R.A."/>
            <person name="Jones S.J."/>
            <person name="Marra M.A."/>
            <person name="Bohlmann J."/>
        </authorList>
    </citation>
    <scope>NUCLEOTIDE SEQUENCE</scope>
    <source>
        <tissue evidence="1">Young and mature leaves</tissue>
    </source>
</reference>
<sequence length="35" mass="3932">MNSPVPCNNFRGLIIISVRSTCCSSTKPRYLKEES</sequence>
<accession>A9PHZ4</accession>
<evidence type="ECO:0000313" key="1">
    <source>
        <dbReference type="EMBL" id="ABK95997.1"/>
    </source>
</evidence>
<name>A9PHZ4_POPTR</name>